<proteinExistence type="predicted"/>
<gene>
    <name evidence="1" type="ORF">V6N12_050008</name>
</gene>
<keyword evidence="2" id="KW-1185">Reference proteome</keyword>
<evidence type="ECO:0000313" key="1">
    <source>
        <dbReference type="EMBL" id="KAK8600150.1"/>
    </source>
</evidence>
<name>A0ABR2GBQ2_9ROSI</name>
<protein>
    <submittedName>
        <fullName evidence="1">Uncharacterized protein</fullName>
    </submittedName>
</protein>
<evidence type="ECO:0000313" key="2">
    <source>
        <dbReference type="Proteomes" id="UP001472677"/>
    </source>
</evidence>
<comment type="caution">
    <text evidence="1">The sequence shown here is derived from an EMBL/GenBank/DDBJ whole genome shotgun (WGS) entry which is preliminary data.</text>
</comment>
<reference evidence="1 2" key="1">
    <citation type="journal article" date="2024" name="G3 (Bethesda)">
        <title>Genome assembly of Hibiscus sabdariffa L. provides insights into metabolisms of medicinal natural products.</title>
        <authorList>
            <person name="Kim T."/>
        </authorList>
    </citation>
    <scope>NUCLEOTIDE SEQUENCE [LARGE SCALE GENOMIC DNA]</scope>
    <source>
        <strain evidence="1">TK-2024</strain>
        <tissue evidence="1">Old leaves</tissue>
    </source>
</reference>
<sequence>MFRVIVAIGDKAWAPSSGILPTDFVEHDGNKTLDEIEEVNAIGSDGNNESPEIHATDNMSHATSRLTPAMDPFGIQRAIKILDELSEEVPKASELYFFALNLMVNKEKRTMFLSIDHEIRI</sequence>
<organism evidence="1 2">
    <name type="scientific">Hibiscus sabdariffa</name>
    <name type="common">roselle</name>
    <dbReference type="NCBI Taxonomy" id="183260"/>
    <lineage>
        <taxon>Eukaryota</taxon>
        <taxon>Viridiplantae</taxon>
        <taxon>Streptophyta</taxon>
        <taxon>Embryophyta</taxon>
        <taxon>Tracheophyta</taxon>
        <taxon>Spermatophyta</taxon>
        <taxon>Magnoliopsida</taxon>
        <taxon>eudicotyledons</taxon>
        <taxon>Gunneridae</taxon>
        <taxon>Pentapetalae</taxon>
        <taxon>rosids</taxon>
        <taxon>malvids</taxon>
        <taxon>Malvales</taxon>
        <taxon>Malvaceae</taxon>
        <taxon>Malvoideae</taxon>
        <taxon>Hibiscus</taxon>
    </lineage>
</organism>
<dbReference type="Proteomes" id="UP001472677">
    <property type="component" value="Unassembled WGS sequence"/>
</dbReference>
<dbReference type="EMBL" id="JBBPBM010000001">
    <property type="protein sequence ID" value="KAK8600150.1"/>
    <property type="molecule type" value="Genomic_DNA"/>
</dbReference>
<accession>A0ABR2GBQ2</accession>